<dbReference type="Gene3D" id="2.120.10.30">
    <property type="entry name" value="TolB, C-terminal domain"/>
    <property type="match status" value="1"/>
</dbReference>
<dbReference type="EMBL" id="CP155447">
    <property type="protein sequence ID" value="XBH06480.1"/>
    <property type="molecule type" value="Genomic_DNA"/>
</dbReference>
<accession>A0AAU7CN04</accession>
<protein>
    <submittedName>
        <fullName evidence="2">Uncharacterized protein</fullName>
    </submittedName>
</protein>
<name>A0AAU7CN04_9BACT</name>
<proteinExistence type="predicted"/>
<dbReference type="InterPro" id="IPR011042">
    <property type="entry name" value="6-blade_b-propeller_TolB-like"/>
</dbReference>
<evidence type="ECO:0000256" key="1">
    <source>
        <dbReference type="SAM" id="SignalP"/>
    </source>
</evidence>
<dbReference type="SUPFAM" id="SSF69304">
    <property type="entry name" value="Tricorn protease N-terminal domain"/>
    <property type="match status" value="1"/>
</dbReference>
<sequence>MRTAHVRLAIRTSGCIAWCLALSVAAHYARANDDQPREGRRGGGELIVRASEMSPGNPDRRFMGMVAIDPRTARWRTLYEGPEFGPLSPDSRYMLVSQFHPDLAEKKDGIWVYDLKGEKPPRRVFPRKGYPLWSHDGDKLVIAAEVSEKPDGGKNVSKFETWLIDADGTGRTRLPIPDEDYVLDCSRDDAWLATRTLGEGSDHWGRLTLVHPDGTGSRTLTEGSAKQNLFSIFKISPDSRSVAYVEVRVEKGVRKSRLFVVDIEGKHRRELPVNFESDTSALLCWSLDGSDLALGLINHATKEGSIGLVDLAVGDFRKLTLPPGRWNLHLYDWR</sequence>
<dbReference type="AlphaFoldDB" id="A0AAU7CN04"/>
<reference evidence="2" key="1">
    <citation type="submission" date="2024-05" db="EMBL/GenBank/DDBJ databases">
        <title>Planctomycetes of the genus Singulisphaera possess chitinolytic capabilities.</title>
        <authorList>
            <person name="Ivanova A."/>
        </authorList>
    </citation>
    <scope>NUCLEOTIDE SEQUENCE</scope>
    <source>
        <strain evidence="2">Ch08T</strain>
    </source>
</reference>
<organism evidence="2">
    <name type="scientific">Singulisphaera sp. Ch08</name>
    <dbReference type="NCBI Taxonomy" id="3120278"/>
    <lineage>
        <taxon>Bacteria</taxon>
        <taxon>Pseudomonadati</taxon>
        <taxon>Planctomycetota</taxon>
        <taxon>Planctomycetia</taxon>
        <taxon>Isosphaerales</taxon>
        <taxon>Isosphaeraceae</taxon>
        <taxon>Singulisphaera</taxon>
    </lineage>
</organism>
<keyword evidence="1" id="KW-0732">Signal</keyword>
<feature type="chain" id="PRO_5043672086" evidence="1">
    <location>
        <begin position="32"/>
        <end position="334"/>
    </location>
</feature>
<dbReference type="RefSeq" id="WP_406699330.1">
    <property type="nucleotide sequence ID" value="NZ_CP155447.1"/>
</dbReference>
<evidence type="ECO:0000313" key="2">
    <source>
        <dbReference type="EMBL" id="XBH06480.1"/>
    </source>
</evidence>
<gene>
    <name evidence="2" type="ORF">V5E97_10705</name>
</gene>
<feature type="signal peptide" evidence="1">
    <location>
        <begin position="1"/>
        <end position="31"/>
    </location>
</feature>